<evidence type="ECO:0000313" key="1">
    <source>
        <dbReference type="EMBL" id="WGK95130.1"/>
    </source>
</evidence>
<proteinExistence type="predicted"/>
<dbReference type="RefSeq" id="WP_264534257.1">
    <property type="nucleotide sequence ID" value="NZ_CP092332.1"/>
</dbReference>
<sequence>MPNHNKTQQLPIYQKAELLFQLVESLAASLPEDNELLQSMKEIMRADAMMLPAKIAGAEAGNIYSIRMQNAAIIRFHAMSLYTQVGGLSLYDESIDETFTNLIRTEIENFRLLFIDWVNSFDTSDYIWDDWELFNPKGAIPPTDLK</sequence>
<organism evidence="1 2">
    <name type="scientific">Flavobacterium keumense</name>
    <dbReference type="NCBI Taxonomy" id="1306518"/>
    <lineage>
        <taxon>Bacteria</taxon>
        <taxon>Pseudomonadati</taxon>
        <taxon>Bacteroidota</taxon>
        <taxon>Flavobacteriia</taxon>
        <taxon>Flavobacteriales</taxon>
        <taxon>Flavobacteriaceae</taxon>
        <taxon>Flavobacterium</taxon>
    </lineage>
</organism>
<dbReference type="EMBL" id="CP092332">
    <property type="protein sequence ID" value="WGK95130.1"/>
    <property type="molecule type" value="Genomic_DNA"/>
</dbReference>
<name>A0ABY8N660_9FLAO</name>
<evidence type="ECO:0000313" key="2">
    <source>
        <dbReference type="Proteomes" id="UP001232117"/>
    </source>
</evidence>
<reference evidence="1 2" key="2">
    <citation type="submission" date="2023-06" db="EMBL/GenBank/DDBJ databases">
        <title>Complete Genome Sequence of Flavobacterium keumense K3R-10.</title>
        <authorList>
            <person name="Jeong H."/>
            <person name="Jhang S.Y."/>
            <person name="Kim J.N."/>
        </authorList>
    </citation>
    <scope>NUCLEOTIDE SEQUENCE [LARGE SCALE GENOMIC DNA]</scope>
    <source>
        <strain evidence="1 2">K3R-10</strain>
    </source>
</reference>
<keyword evidence="2" id="KW-1185">Reference proteome</keyword>
<gene>
    <name evidence="1" type="ORF">MG292_02560</name>
</gene>
<reference evidence="1 2" key="1">
    <citation type="submission" date="2022-02" db="EMBL/GenBank/DDBJ databases">
        <authorList>
            <person name="Cha I.-T."/>
            <person name="Lee K.-E."/>
            <person name="Park S.-J."/>
        </authorList>
    </citation>
    <scope>NUCLEOTIDE SEQUENCE [LARGE SCALE GENOMIC DNA]</scope>
    <source>
        <strain evidence="1 2">K3R-10</strain>
    </source>
</reference>
<protein>
    <submittedName>
        <fullName evidence="1">Uncharacterized protein</fullName>
    </submittedName>
</protein>
<accession>A0ABY8N660</accession>
<dbReference type="Proteomes" id="UP001232117">
    <property type="component" value="Chromosome"/>
</dbReference>